<accession>A0ABS3HEQ9</accession>
<keyword evidence="6" id="KW-0902">Two-component regulatory system</keyword>
<dbReference type="PRINTS" id="PR00344">
    <property type="entry name" value="BCTRLSENSOR"/>
</dbReference>
<dbReference type="RefSeq" id="WP_207107717.1">
    <property type="nucleotide sequence ID" value="NZ_JAFLVR010000013.1"/>
</dbReference>
<protein>
    <recommendedName>
        <fullName evidence="2">histidine kinase</fullName>
        <ecNumber evidence="2">2.7.13.3</ecNumber>
    </recommendedName>
</protein>
<organism evidence="9 10">
    <name type="scientific">Candidatus Enterococcus murrayae</name>
    <dbReference type="NCBI Taxonomy" id="2815321"/>
    <lineage>
        <taxon>Bacteria</taxon>
        <taxon>Bacillati</taxon>
        <taxon>Bacillota</taxon>
        <taxon>Bacilli</taxon>
        <taxon>Lactobacillales</taxon>
        <taxon>Enterococcaceae</taxon>
        <taxon>Enterococcus</taxon>
    </lineage>
</organism>
<dbReference type="Pfam" id="PF02518">
    <property type="entry name" value="HATPase_c"/>
    <property type="match status" value="1"/>
</dbReference>
<name>A0ABS3HEQ9_9ENTE</name>
<keyword evidence="4" id="KW-0808">Transferase</keyword>
<dbReference type="SMART" id="SM00387">
    <property type="entry name" value="HATPase_c"/>
    <property type="match status" value="1"/>
</dbReference>
<gene>
    <name evidence="9" type="ORF">JZO85_06615</name>
</gene>
<evidence type="ECO:0000259" key="8">
    <source>
        <dbReference type="PROSITE" id="PS50109"/>
    </source>
</evidence>
<comment type="caution">
    <text evidence="9">The sequence shown here is derived from an EMBL/GenBank/DDBJ whole genome shotgun (WGS) entry which is preliminary data.</text>
</comment>
<proteinExistence type="predicted"/>
<dbReference type="Pfam" id="PF00512">
    <property type="entry name" value="HisKA"/>
    <property type="match status" value="1"/>
</dbReference>
<dbReference type="Gene3D" id="3.30.565.10">
    <property type="entry name" value="Histidine kinase-like ATPase, C-terminal domain"/>
    <property type="match status" value="1"/>
</dbReference>
<dbReference type="InterPro" id="IPR004358">
    <property type="entry name" value="Sig_transdc_His_kin-like_C"/>
</dbReference>
<evidence type="ECO:0000256" key="2">
    <source>
        <dbReference type="ARBA" id="ARBA00012438"/>
    </source>
</evidence>
<sequence>MQNLRSFLIKLFLGVTIPLVLLNTVIDSLFIRYTNAFSESKSLMISGFFGVTAVKVVIFVLILYIFIRILTKRIQLENVAYNQEKTQLFATIAHDLKTPSTSVLGYAKLLLEEKNIDPQKERQMLETIYDKADQSNQMLELMLQYARLEGTDYPLHLKSSDFSRLIREIVASHYAAFEEKKMELQIDVSNTPVKAVIDPLEFGRALHNILVNALSHNPAGTKILIQLRVDDQLELLIADSGKKLAKEFIPVIFDPFVQEDSSRSKTGTGLGLAITKQIIEKHNGTIQLVENISDYTKGFLIKLPK</sequence>
<evidence type="ECO:0000313" key="9">
    <source>
        <dbReference type="EMBL" id="MBO0451936.1"/>
    </source>
</evidence>
<dbReference type="InterPro" id="IPR036890">
    <property type="entry name" value="HATPase_C_sf"/>
</dbReference>
<dbReference type="CDD" id="cd00082">
    <property type="entry name" value="HisKA"/>
    <property type="match status" value="1"/>
</dbReference>
<evidence type="ECO:0000256" key="3">
    <source>
        <dbReference type="ARBA" id="ARBA00022553"/>
    </source>
</evidence>
<dbReference type="InterPro" id="IPR003594">
    <property type="entry name" value="HATPase_dom"/>
</dbReference>
<evidence type="ECO:0000313" key="10">
    <source>
        <dbReference type="Proteomes" id="UP000664495"/>
    </source>
</evidence>
<feature type="transmembrane region" description="Helical" evidence="7">
    <location>
        <begin position="43"/>
        <end position="67"/>
    </location>
</feature>
<comment type="catalytic activity">
    <reaction evidence="1">
        <text>ATP + protein L-histidine = ADP + protein N-phospho-L-histidine.</text>
        <dbReference type="EC" id="2.7.13.3"/>
    </reaction>
</comment>
<evidence type="ECO:0000256" key="5">
    <source>
        <dbReference type="ARBA" id="ARBA00022777"/>
    </source>
</evidence>
<dbReference type="GO" id="GO:0016301">
    <property type="term" value="F:kinase activity"/>
    <property type="evidence" value="ECO:0007669"/>
    <property type="project" value="UniProtKB-KW"/>
</dbReference>
<keyword evidence="10" id="KW-1185">Reference proteome</keyword>
<dbReference type="PANTHER" id="PTHR43547">
    <property type="entry name" value="TWO-COMPONENT HISTIDINE KINASE"/>
    <property type="match status" value="1"/>
</dbReference>
<evidence type="ECO:0000256" key="1">
    <source>
        <dbReference type="ARBA" id="ARBA00000085"/>
    </source>
</evidence>
<keyword evidence="7" id="KW-0472">Membrane</keyword>
<dbReference type="Proteomes" id="UP000664495">
    <property type="component" value="Unassembled WGS sequence"/>
</dbReference>
<evidence type="ECO:0000256" key="7">
    <source>
        <dbReference type="SAM" id="Phobius"/>
    </source>
</evidence>
<dbReference type="EC" id="2.7.13.3" evidence="2"/>
<keyword evidence="5 9" id="KW-0418">Kinase</keyword>
<keyword evidence="7" id="KW-1133">Transmembrane helix</keyword>
<keyword evidence="7" id="KW-0812">Transmembrane</keyword>
<dbReference type="SMART" id="SM00388">
    <property type="entry name" value="HisKA"/>
    <property type="match status" value="1"/>
</dbReference>
<feature type="domain" description="Histidine kinase" evidence="8">
    <location>
        <begin position="91"/>
        <end position="305"/>
    </location>
</feature>
<keyword evidence="3" id="KW-0597">Phosphoprotein</keyword>
<evidence type="ECO:0000256" key="4">
    <source>
        <dbReference type="ARBA" id="ARBA00022679"/>
    </source>
</evidence>
<dbReference type="PANTHER" id="PTHR43547:SF2">
    <property type="entry name" value="HYBRID SIGNAL TRANSDUCTION HISTIDINE KINASE C"/>
    <property type="match status" value="1"/>
</dbReference>
<dbReference type="PROSITE" id="PS50109">
    <property type="entry name" value="HIS_KIN"/>
    <property type="match status" value="1"/>
</dbReference>
<dbReference type="InterPro" id="IPR005467">
    <property type="entry name" value="His_kinase_dom"/>
</dbReference>
<dbReference type="InterPro" id="IPR036097">
    <property type="entry name" value="HisK_dim/P_sf"/>
</dbReference>
<dbReference type="SUPFAM" id="SSF47384">
    <property type="entry name" value="Homodimeric domain of signal transducing histidine kinase"/>
    <property type="match status" value="1"/>
</dbReference>
<dbReference type="Gene3D" id="1.10.287.130">
    <property type="match status" value="1"/>
</dbReference>
<evidence type="ECO:0000256" key="6">
    <source>
        <dbReference type="ARBA" id="ARBA00023012"/>
    </source>
</evidence>
<feature type="transmembrane region" description="Helical" evidence="7">
    <location>
        <begin position="7"/>
        <end position="31"/>
    </location>
</feature>
<dbReference type="InterPro" id="IPR003661">
    <property type="entry name" value="HisK_dim/P_dom"/>
</dbReference>
<dbReference type="SUPFAM" id="SSF55874">
    <property type="entry name" value="ATPase domain of HSP90 chaperone/DNA topoisomerase II/histidine kinase"/>
    <property type="match status" value="1"/>
</dbReference>
<dbReference type="EMBL" id="JAFLVR010000013">
    <property type="protein sequence ID" value="MBO0451936.1"/>
    <property type="molecule type" value="Genomic_DNA"/>
</dbReference>
<reference evidence="9 10" key="1">
    <citation type="submission" date="2021-03" db="EMBL/GenBank/DDBJ databases">
        <title>Enterococcal diversity collection.</title>
        <authorList>
            <person name="Gilmore M.S."/>
            <person name="Schwartzman J."/>
            <person name="Van Tyne D."/>
            <person name="Martin M."/>
            <person name="Earl A.M."/>
            <person name="Manson A.L."/>
            <person name="Straub T."/>
            <person name="Salamzade R."/>
            <person name="Saavedra J."/>
            <person name="Lebreton F."/>
            <person name="Prichula J."/>
            <person name="Schaufler K."/>
            <person name="Gaca A."/>
            <person name="Sgardioli B."/>
            <person name="Wagenaar J."/>
            <person name="Strong T."/>
        </authorList>
    </citation>
    <scope>NUCLEOTIDE SEQUENCE [LARGE SCALE GENOMIC DNA]</scope>
    <source>
        <strain evidence="9 10">MJM16</strain>
    </source>
</reference>